<sequence>MIKELNKPTTKPKMSSIQFMLGCLFLFAAVFFAANVDVASAAPFHGHGGNSDVLHMLAAGAVVRMLMENFG</sequence>
<comment type="caution">
    <text evidence="1">The sequence shown here is derived from an EMBL/GenBank/DDBJ whole genome shotgun (WGS) entry which is preliminary data.</text>
</comment>
<dbReference type="EMBL" id="JAFNEN010000324">
    <property type="protein sequence ID" value="KAG8185794.1"/>
    <property type="molecule type" value="Genomic_DNA"/>
</dbReference>
<evidence type="ECO:0000313" key="1">
    <source>
        <dbReference type="EMBL" id="KAG8185794.1"/>
    </source>
</evidence>
<proteinExistence type="predicted"/>
<accession>A0AAV6UND5</accession>
<evidence type="ECO:0000313" key="2">
    <source>
        <dbReference type="Proteomes" id="UP000827092"/>
    </source>
</evidence>
<dbReference type="AlphaFoldDB" id="A0AAV6UND5"/>
<keyword evidence="2" id="KW-1185">Reference proteome</keyword>
<organism evidence="1 2">
    <name type="scientific">Oedothorax gibbosus</name>
    <dbReference type="NCBI Taxonomy" id="931172"/>
    <lineage>
        <taxon>Eukaryota</taxon>
        <taxon>Metazoa</taxon>
        <taxon>Ecdysozoa</taxon>
        <taxon>Arthropoda</taxon>
        <taxon>Chelicerata</taxon>
        <taxon>Arachnida</taxon>
        <taxon>Araneae</taxon>
        <taxon>Araneomorphae</taxon>
        <taxon>Entelegynae</taxon>
        <taxon>Araneoidea</taxon>
        <taxon>Linyphiidae</taxon>
        <taxon>Erigoninae</taxon>
        <taxon>Oedothorax</taxon>
    </lineage>
</organism>
<protein>
    <submittedName>
        <fullName evidence="1">Uncharacterized protein</fullName>
    </submittedName>
</protein>
<gene>
    <name evidence="1" type="ORF">JTE90_002020</name>
</gene>
<name>A0AAV6UND5_9ARAC</name>
<dbReference type="Proteomes" id="UP000827092">
    <property type="component" value="Unassembled WGS sequence"/>
</dbReference>
<reference evidence="1 2" key="1">
    <citation type="journal article" date="2022" name="Nat. Ecol. Evol.">
        <title>A masculinizing supergene underlies an exaggerated male reproductive morph in a spider.</title>
        <authorList>
            <person name="Hendrickx F."/>
            <person name="De Corte Z."/>
            <person name="Sonet G."/>
            <person name="Van Belleghem S.M."/>
            <person name="Kostlbacher S."/>
            <person name="Vangestel C."/>
        </authorList>
    </citation>
    <scope>NUCLEOTIDE SEQUENCE [LARGE SCALE GENOMIC DNA]</scope>
    <source>
        <strain evidence="1">W744_W776</strain>
    </source>
</reference>